<comment type="caution">
    <text evidence="2">The sequence shown here is derived from an EMBL/GenBank/DDBJ whole genome shotgun (WGS) entry which is preliminary data.</text>
</comment>
<accession>A0A2A4WZZ2</accession>
<dbReference type="Gene3D" id="3.30.70.1400">
    <property type="entry name" value="Aminomethyltransferase beta-barrel domains"/>
    <property type="match status" value="1"/>
</dbReference>
<feature type="binding site" evidence="1">
    <location>
        <position position="151"/>
    </location>
    <ligand>
        <name>substrate</name>
    </ligand>
</feature>
<evidence type="ECO:0000313" key="2">
    <source>
        <dbReference type="EMBL" id="PCI76022.1"/>
    </source>
</evidence>
<dbReference type="GO" id="GO:0016226">
    <property type="term" value="P:iron-sulfur cluster assembly"/>
    <property type="evidence" value="ECO:0007669"/>
    <property type="project" value="TreeGrafter"/>
</dbReference>
<protein>
    <submittedName>
        <fullName evidence="2">Folate-binding protein YgfZ</fullName>
    </submittedName>
</protein>
<organism evidence="2 3">
    <name type="scientific">SAR86 cluster bacterium</name>
    <dbReference type="NCBI Taxonomy" id="2030880"/>
    <lineage>
        <taxon>Bacteria</taxon>
        <taxon>Pseudomonadati</taxon>
        <taxon>Pseudomonadota</taxon>
        <taxon>Gammaproteobacteria</taxon>
        <taxon>SAR86 cluster</taxon>
    </lineage>
</organism>
<reference evidence="3" key="1">
    <citation type="submission" date="2017-08" db="EMBL/GenBank/DDBJ databases">
        <title>A dynamic microbial community with high functional redundancy inhabits the cold, oxic subseafloor aquifer.</title>
        <authorList>
            <person name="Tully B.J."/>
            <person name="Wheat C.G."/>
            <person name="Glazer B.T."/>
            <person name="Huber J.A."/>
        </authorList>
    </citation>
    <scope>NUCLEOTIDE SEQUENCE [LARGE SCALE GENOMIC DNA]</scope>
</reference>
<dbReference type="PANTHER" id="PTHR22602:SF0">
    <property type="entry name" value="TRANSFERASE CAF17, MITOCHONDRIAL-RELATED"/>
    <property type="match status" value="1"/>
</dbReference>
<dbReference type="SUPFAM" id="SSF103025">
    <property type="entry name" value="Folate-binding domain"/>
    <property type="match status" value="1"/>
</dbReference>
<name>A0A2A4WZZ2_9GAMM</name>
<dbReference type="InterPro" id="IPR045179">
    <property type="entry name" value="YgfZ/GcvT"/>
</dbReference>
<evidence type="ECO:0000313" key="3">
    <source>
        <dbReference type="Proteomes" id="UP000218767"/>
    </source>
</evidence>
<dbReference type="PANTHER" id="PTHR22602">
    <property type="entry name" value="TRANSFERASE CAF17, MITOCHONDRIAL-RELATED"/>
    <property type="match status" value="1"/>
</dbReference>
<dbReference type="Gene3D" id="3.30.70.1630">
    <property type="match status" value="1"/>
</dbReference>
<dbReference type="PIRSF" id="PIRSF006487">
    <property type="entry name" value="GcvT"/>
    <property type="match status" value="1"/>
</dbReference>
<dbReference type="InterPro" id="IPR017703">
    <property type="entry name" value="YgfZ/GCV_T_CS"/>
</dbReference>
<dbReference type="EMBL" id="NVUL01000063">
    <property type="protein sequence ID" value="PCI76022.1"/>
    <property type="molecule type" value="Genomic_DNA"/>
</dbReference>
<gene>
    <name evidence="2" type="ORF">COB20_11540</name>
</gene>
<dbReference type="NCBIfam" id="TIGR03317">
    <property type="entry name" value="ygfZ_signature"/>
    <property type="match status" value="1"/>
</dbReference>
<dbReference type="Proteomes" id="UP000218767">
    <property type="component" value="Unassembled WGS sequence"/>
</dbReference>
<sequence>MQNNIYSLESYEFIRISGADSISFLQGQLSCNTELLSAGRSLTGALCNLKGRVIADFRLVKIGEDIIMQCAAGMADKIHATLSKYAVFSKVELSLLESKNNTAPVAIGVIGKGVDEALSILGLDLPENTDGVSSSPSSSVVRVSGLSERIEIWMHTEAAAEQLLTRLKEEKNDDLEPWLRADIEAGIVHVTPTLSEEFTPQLLNYDLSGLIDFKKGCYTGQEIVARMFYRGTAKRRLQLASSSHSISDSSKVVARASEDSGEDILAFSNTGATESLLLAVLAVQAVDSGERMTLSDNAESEVCIRELPYMTN</sequence>
<dbReference type="Gene3D" id="2.40.30.160">
    <property type="match status" value="1"/>
</dbReference>
<evidence type="ECO:0000256" key="1">
    <source>
        <dbReference type="PIRSR" id="PIRSR006487-1"/>
    </source>
</evidence>
<proteinExistence type="predicted"/>
<dbReference type="AlphaFoldDB" id="A0A2A4WZZ2"/>